<keyword evidence="5 14" id="KW-1003">Cell membrane</keyword>
<comment type="subunit">
    <text evidence="12 14">Component of the protein translocase complex. Heterotrimer consisting of alpha (SecY), beta (SecG) and gamma (SecE) subunits. Can form oligomers of the heterotrimer.</text>
</comment>
<keyword evidence="4 14" id="KW-0813">Transport</keyword>
<protein>
    <recommendedName>
        <fullName evidence="3 14">Preprotein translocase subunit SecG</fullName>
    </recommendedName>
    <alternativeName>
        <fullName evidence="13 14">Protein transport protein Sec61 subunit beta homolog</fullName>
    </alternativeName>
</protein>
<evidence type="ECO:0000256" key="6">
    <source>
        <dbReference type="ARBA" id="ARBA00022692"/>
    </source>
</evidence>
<keyword evidence="10 14" id="KW-0472">Membrane</keyword>
<dbReference type="AlphaFoldDB" id="A0A977K9V8"/>
<dbReference type="GO" id="GO:0005886">
    <property type="term" value="C:plasma membrane"/>
    <property type="evidence" value="ECO:0007669"/>
    <property type="project" value="UniProtKB-SubCell"/>
</dbReference>
<keyword evidence="6 14" id="KW-0812">Transmembrane</keyword>
<evidence type="ECO:0000256" key="14">
    <source>
        <dbReference type="HAMAP-Rule" id="MF_00751"/>
    </source>
</evidence>
<evidence type="ECO:0000256" key="8">
    <source>
        <dbReference type="ARBA" id="ARBA00022989"/>
    </source>
</evidence>
<evidence type="ECO:0000256" key="1">
    <source>
        <dbReference type="ARBA" id="ARBA00004162"/>
    </source>
</evidence>
<keyword evidence="17" id="KW-1185">Reference proteome</keyword>
<evidence type="ECO:0000256" key="7">
    <source>
        <dbReference type="ARBA" id="ARBA00022927"/>
    </source>
</evidence>
<keyword evidence="9 14" id="KW-0811">Translocation</keyword>
<keyword evidence="7 14" id="KW-0653">Protein transport</keyword>
<sequence>MKGDIEGLWERSLAKKRRKKGSSSGLVTAMGLMRFYEETESKIKVPPEAVLGAAVAISAIAIILRFIVK</sequence>
<keyword evidence="8 14" id="KW-1133">Transmembrane helix</keyword>
<feature type="topological domain" description="Cytoplasmic" evidence="14">
    <location>
        <begin position="1"/>
        <end position="46"/>
    </location>
</feature>
<dbReference type="GO" id="GO:0015031">
    <property type="term" value="P:protein transport"/>
    <property type="evidence" value="ECO:0007669"/>
    <property type="project" value="UniProtKB-UniRule"/>
</dbReference>
<dbReference type="InterPro" id="IPR023531">
    <property type="entry name" value="Preprot_translocase_SecG"/>
</dbReference>
<dbReference type="InterPro" id="IPR016482">
    <property type="entry name" value="SecG/Sec61-beta/Sbh"/>
</dbReference>
<evidence type="ECO:0000256" key="10">
    <source>
        <dbReference type="ARBA" id="ARBA00023136"/>
    </source>
</evidence>
<feature type="transmembrane region" description="Helical" evidence="15">
    <location>
        <begin position="49"/>
        <end position="68"/>
    </location>
</feature>
<gene>
    <name evidence="14" type="primary">secG</name>
    <name evidence="16" type="ORF">IPA_06500</name>
</gene>
<name>A0A977K9V8_9CREN</name>
<dbReference type="KEGG" id="ipc:IPA_06500"/>
<comment type="subcellular location">
    <subcellularLocation>
        <location evidence="1 14">Cell membrane</location>
        <topology evidence="1 14">Single-pass membrane protein</topology>
    </subcellularLocation>
</comment>
<evidence type="ECO:0000256" key="11">
    <source>
        <dbReference type="ARBA" id="ARBA00025485"/>
    </source>
</evidence>
<comment type="function">
    <text evidence="11 14">Involved in protein export. The function of the beta subunit is unknown, but it may be involved in stabilization of the trimeric complex.</text>
</comment>
<dbReference type="Pfam" id="PF03911">
    <property type="entry name" value="Sec61_beta"/>
    <property type="match status" value="1"/>
</dbReference>
<evidence type="ECO:0000256" key="3">
    <source>
        <dbReference type="ARBA" id="ARBA00014522"/>
    </source>
</evidence>
<evidence type="ECO:0000256" key="15">
    <source>
        <dbReference type="SAM" id="Phobius"/>
    </source>
</evidence>
<dbReference type="EMBL" id="CP006868">
    <property type="protein sequence ID" value="UXD21666.1"/>
    <property type="molecule type" value="Genomic_DNA"/>
</dbReference>
<dbReference type="HAMAP" id="MF_00751">
    <property type="entry name" value="SecG"/>
    <property type="match status" value="1"/>
</dbReference>
<comment type="similarity">
    <text evidence="2 14">Belongs to the SEC61-beta family.</text>
</comment>
<evidence type="ECO:0000256" key="4">
    <source>
        <dbReference type="ARBA" id="ARBA00022448"/>
    </source>
</evidence>
<evidence type="ECO:0000256" key="5">
    <source>
        <dbReference type="ARBA" id="ARBA00022475"/>
    </source>
</evidence>
<evidence type="ECO:0000313" key="17">
    <source>
        <dbReference type="Proteomes" id="UP001063698"/>
    </source>
</evidence>
<evidence type="ECO:0000313" key="16">
    <source>
        <dbReference type="EMBL" id="UXD21666.1"/>
    </source>
</evidence>
<evidence type="ECO:0000256" key="9">
    <source>
        <dbReference type="ARBA" id="ARBA00023010"/>
    </source>
</evidence>
<evidence type="ECO:0000256" key="13">
    <source>
        <dbReference type="ARBA" id="ARBA00031868"/>
    </source>
</evidence>
<accession>A0A977K9V8</accession>
<reference evidence="16" key="1">
    <citation type="submission" date="2013-11" db="EMBL/GenBank/DDBJ databases">
        <title>Comparative genomics of Ignicoccus.</title>
        <authorList>
            <person name="Podar M."/>
        </authorList>
    </citation>
    <scope>NUCLEOTIDE SEQUENCE</scope>
    <source>
        <strain evidence="16">DSM 13166</strain>
    </source>
</reference>
<organism evidence="16 17">
    <name type="scientific">Ignicoccus pacificus DSM 13166</name>
    <dbReference type="NCBI Taxonomy" id="940294"/>
    <lineage>
        <taxon>Archaea</taxon>
        <taxon>Thermoproteota</taxon>
        <taxon>Thermoprotei</taxon>
        <taxon>Desulfurococcales</taxon>
        <taxon>Desulfurococcaceae</taxon>
        <taxon>Ignicoccus</taxon>
    </lineage>
</organism>
<evidence type="ECO:0000256" key="2">
    <source>
        <dbReference type="ARBA" id="ARBA00006103"/>
    </source>
</evidence>
<evidence type="ECO:0000256" key="12">
    <source>
        <dbReference type="ARBA" id="ARBA00025929"/>
    </source>
</evidence>
<dbReference type="Proteomes" id="UP001063698">
    <property type="component" value="Chromosome"/>
</dbReference>
<proteinExistence type="inferred from homology"/>